<feature type="domain" description="ABC transmembrane type-1" evidence="9">
    <location>
        <begin position="27"/>
        <end position="213"/>
    </location>
</feature>
<comment type="similarity">
    <text evidence="8">Belongs to the binding-protein-dependent transport system permease family.</text>
</comment>
<sequence length="225" mass="24809">MIVANVFSLDTFFSELIRTYPIFFEAAWLTVRISVAAVLIGTVIGMFVALVKLSNPFLKVIADIYITIIRGTPLIVQIFVLYFGLTNLVQLSSFWAVSLALAIHNSAYIAEIFRGSIQSIDKGQMEAGRSLGMTKGLSMRRIILPQAMRRAVPPLGNQFIIALKDSSLAAFVGVAELFRTAQGIAAGTFNTMETYMIVAVYYLGLVMILTFIVNKVEHRLSASDR</sequence>
<comment type="caution">
    <text evidence="10">The sequence shown here is derived from an EMBL/GenBank/DDBJ whole genome shotgun (WGS) entry which is preliminary data.</text>
</comment>
<comment type="subcellular location">
    <subcellularLocation>
        <location evidence="1 8">Cell membrane</location>
        <topology evidence="1 8">Multi-pass membrane protein</topology>
    </subcellularLocation>
</comment>
<dbReference type="GO" id="GO:0043190">
    <property type="term" value="C:ATP-binding cassette (ABC) transporter complex"/>
    <property type="evidence" value="ECO:0007669"/>
    <property type="project" value="InterPro"/>
</dbReference>
<evidence type="ECO:0000256" key="3">
    <source>
        <dbReference type="ARBA" id="ARBA00022475"/>
    </source>
</evidence>
<evidence type="ECO:0000256" key="7">
    <source>
        <dbReference type="ARBA" id="ARBA00023136"/>
    </source>
</evidence>
<evidence type="ECO:0000256" key="2">
    <source>
        <dbReference type="ARBA" id="ARBA00022448"/>
    </source>
</evidence>
<evidence type="ECO:0000313" key="11">
    <source>
        <dbReference type="Proteomes" id="UP000278746"/>
    </source>
</evidence>
<dbReference type="InterPro" id="IPR035906">
    <property type="entry name" value="MetI-like_sf"/>
</dbReference>
<accession>A0A3M7TXA5</accession>
<dbReference type="NCBIfam" id="TIGR01726">
    <property type="entry name" value="HEQRo_perm_3TM"/>
    <property type="match status" value="1"/>
</dbReference>
<evidence type="ECO:0000256" key="1">
    <source>
        <dbReference type="ARBA" id="ARBA00004651"/>
    </source>
</evidence>
<dbReference type="Gene3D" id="1.10.3720.10">
    <property type="entry name" value="MetI-like"/>
    <property type="match status" value="1"/>
</dbReference>
<name>A0A3M7TXA5_9BACI</name>
<keyword evidence="5" id="KW-0029">Amino-acid transport</keyword>
<dbReference type="PANTHER" id="PTHR30614:SF46">
    <property type="entry name" value="ABC TRANSPORTER MEMBRANE SPANNING PERMEASE-GLUTAMINE TRANSPORT"/>
    <property type="match status" value="1"/>
</dbReference>
<dbReference type="Pfam" id="PF00528">
    <property type="entry name" value="BPD_transp_1"/>
    <property type="match status" value="1"/>
</dbReference>
<evidence type="ECO:0000259" key="9">
    <source>
        <dbReference type="PROSITE" id="PS50928"/>
    </source>
</evidence>
<dbReference type="CDD" id="cd06261">
    <property type="entry name" value="TM_PBP2"/>
    <property type="match status" value="1"/>
</dbReference>
<dbReference type="InterPro" id="IPR043429">
    <property type="entry name" value="ArtM/GltK/GlnP/TcyL/YhdX-like"/>
</dbReference>
<dbReference type="GO" id="GO:0022857">
    <property type="term" value="F:transmembrane transporter activity"/>
    <property type="evidence" value="ECO:0007669"/>
    <property type="project" value="InterPro"/>
</dbReference>
<dbReference type="SUPFAM" id="SSF161098">
    <property type="entry name" value="MetI-like"/>
    <property type="match status" value="1"/>
</dbReference>
<dbReference type="InterPro" id="IPR000515">
    <property type="entry name" value="MetI-like"/>
</dbReference>
<keyword evidence="11" id="KW-1185">Reference proteome</keyword>
<evidence type="ECO:0000256" key="8">
    <source>
        <dbReference type="RuleBase" id="RU363032"/>
    </source>
</evidence>
<dbReference type="RefSeq" id="WP_122897830.1">
    <property type="nucleotide sequence ID" value="NZ_RHIB01000001.1"/>
</dbReference>
<dbReference type="InterPro" id="IPR010065">
    <property type="entry name" value="AA_ABC_transptr_permease_3TM"/>
</dbReference>
<dbReference type="PANTHER" id="PTHR30614">
    <property type="entry name" value="MEMBRANE COMPONENT OF AMINO ACID ABC TRANSPORTER"/>
    <property type="match status" value="1"/>
</dbReference>
<keyword evidence="2 8" id="KW-0813">Transport</keyword>
<gene>
    <name evidence="10" type="ORF">EBO34_10020</name>
</gene>
<dbReference type="OrthoDB" id="9805999at2"/>
<organism evidence="10 11">
    <name type="scientific">Alteribacter keqinensis</name>
    <dbReference type="NCBI Taxonomy" id="2483800"/>
    <lineage>
        <taxon>Bacteria</taxon>
        <taxon>Bacillati</taxon>
        <taxon>Bacillota</taxon>
        <taxon>Bacilli</taxon>
        <taxon>Bacillales</taxon>
        <taxon>Bacillaceae</taxon>
        <taxon>Alteribacter</taxon>
    </lineage>
</organism>
<dbReference type="GO" id="GO:0006865">
    <property type="term" value="P:amino acid transport"/>
    <property type="evidence" value="ECO:0007669"/>
    <property type="project" value="UniProtKB-KW"/>
</dbReference>
<dbReference type="PROSITE" id="PS50928">
    <property type="entry name" value="ABC_TM1"/>
    <property type="match status" value="1"/>
</dbReference>
<feature type="transmembrane region" description="Helical" evidence="8">
    <location>
        <begin position="195"/>
        <end position="213"/>
    </location>
</feature>
<reference evidence="10 11" key="1">
    <citation type="submission" date="2018-10" db="EMBL/GenBank/DDBJ databases">
        <title>Bacillus Keqinensis sp. nov., a moderately halophilic bacterium isolated from a saline-alkaline lake.</title>
        <authorList>
            <person name="Wang H."/>
        </authorList>
    </citation>
    <scope>NUCLEOTIDE SEQUENCE [LARGE SCALE GENOMIC DNA]</scope>
    <source>
        <strain evidence="10 11">KQ-3</strain>
    </source>
</reference>
<keyword evidence="3" id="KW-1003">Cell membrane</keyword>
<dbReference type="AlphaFoldDB" id="A0A3M7TXA5"/>
<proteinExistence type="inferred from homology"/>
<evidence type="ECO:0000313" key="10">
    <source>
        <dbReference type="EMBL" id="RNA70238.1"/>
    </source>
</evidence>
<keyword evidence="7 8" id="KW-0472">Membrane</keyword>
<dbReference type="FunFam" id="1.10.3720.10:FF:000033">
    <property type="entry name" value="Polar amino acid ABC transporter permease"/>
    <property type="match status" value="1"/>
</dbReference>
<keyword evidence="6 8" id="KW-1133">Transmembrane helix</keyword>
<keyword evidence="4 8" id="KW-0812">Transmembrane</keyword>
<dbReference type="Proteomes" id="UP000278746">
    <property type="component" value="Unassembled WGS sequence"/>
</dbReference>
<feature type="transmembrane region" description="Helical" evidence="8">
    <location>
        <begin position="26"/>
        <end position="51"/>
    </location>
</feature>
<feature type="transmembrane region" description="Helical" evidence="8">
    <location>
        <begin position="63"/>
        <end position="85"/>
    </location>
</feature>
<evidence type="ECO:0000256" key="5">
    <source>
        <dbReference type="ARBA" id="ARBA00022970"/>
    </source>
</evidence>
<evidence type="ECO:0000256" key="6">
    <source>
        <dbReference type="ARBA" id="ARBA00022989"/>
    </source>
</evidence>
<protein>
    <submittedName>
        <fullName evidence="10">Amino acid ABC transporter permease</fullName>
    </submittedName>
</protein>
<evidence type="ECO:0000256" key="4">
    <source>
        <dbReference type="ARBA" id="ARBA00022692"/>
    </source>
</evidence>
<dbReference type="EMBL" id="RHIB01000001">
    <property type="protein sequence ID" value="RNA70238.1"/>
    <property type="molecule type" value="Genomic_DNA"/>
</dbReference>